<sequence length="37" mass="4128">MSTSLLKTFQMLIFLLSVSLASVDPKAPLMWMSLTLL</sequence>
<reference evidence="2" key="1">
    <citation type="submission" date="2014-09" db="EMBL/GenBank/DDBJ databases">
        <authorList>
            <person name="Magalhaes I.L.F."/>
            <person name="Oliveira U."/>
            <person name="Santos F.R."/>
            <person name="Vidigal T.H.D.A."/>
            <person name="Brescovit A.D."/>
            <person name="Santos A.J."/>
        </authorList>
    </citation>
    <scope>NUCLEOTIDE SEQUENCE</scope>
    <source>
        <tissue evidence="2">Shoot tissue taken approximately 20 cm above the soil surface</tissue>
    </source>
</reference>
<feature type="chain" id="PRO_5002046016" evidence="1">
    <location>
        <begin position="22"/>
        <end position="37"/>
    </location>
</feature>
<keyword evidence="1" id="KW-0732">Signal</keyword>
<dbReference type="AlphaFoldDB" id="A0A0A9FXU0"/>
<protein>
    <submittedName>
        <fullName evidence="2">Uncharacterized protein</fullName>
    </submittedName>
</protein>
<reference evidence="2" key="2">
    <citation type="journal article" date="2015" name="Data Brief">
        <title>Shoot transcriptome of the giant reed, Arundo donax.</title>
        <authorList>
            <person name="Barrero R.A."/>
            <person name="Guerrero F.D."/>
            <person name="Moolhuijzen P."/>
            <person name="Goolsby J.A."/>
            <person name="Tidwell J."/>
            <person name="Bellgard S.E."/>
            <person name="Bellgard M.I."/>
        </authorList>
    </citation>
    <scope>NUCLEOTIDE SEQUENCE</scope>
    <source>
        <tissue evidence="2">Shoot tissue taken approximately 20 cm above the soil surface</tissue>
    </source>
</reference>
<dbReference type="EMBL" id="GBRH01180256">
    <property type="protein sequence ID" value="JAE17640.1"/>
    <property type="molecule type" value="Transcribed_RNA"/>
</dbReference>
<proteinExistence type="predicted"/>
<evidence type="ECO:0000313" key="2">
    <source>
        <dbReference type="EMBL" id="JAE17640.1"/>
    </source>
</evidence>
<organism evidence="2">
    <name type="scientific">Arundo donax</name>
    <name type="common">Giant reed</name>
    <name type="synonym">Donax arundinaceus</name>
    <dbReference type="NCBI Taxonomy" id="35708"/>
    <lineage>
        <taxon>Eukaryota</taxon>
        <taxon>Viridiplantae</taxon>
        <taxon>Streptophyta</taxon>
        <taxon>Embryophyta</taxon>
        <taxon>Tracheophyta</taxon>
        <taxon>Spermatophyta</taxon>
        <taxon>Magnoliopsida</taxon>
        <taxon>Liliopsida</taxon>
        <taxon>Poales</taxon>
        <taxon>Poaceae</taxon>
        <taxon>PACMAD clade</taxon>
        <taxon>Arundinoideae</taxon>
        <taxon>Arundineae</taxon>
        <taxon>Arundo</taxon>
    </lineage>
</organism>
<feature type="signal peptide" evidence="1">
    <location>
        <begin position="1"/>
        <end position="21"/>
    </location>
</feature>
<name>A0A0A9FXU0_ARUDO</name>
<evidence type="ECO:0000256" key="1">
    <source>
        <dbReference type="SAM" id="SignalP"/>
    </source>
</evidence>
<accession>A0A0A9FXU0</accession>